<evidence type="ECO:0000313" key="1">
    <source>
        <dbReference type="EMBL" id="SVB01568.1"/>
    </source>
</evidence>
<proteinExistence type="predicted"/>
<name>A0A382AJC2_9ZZZZ</name>
<feature type="non-terminal residue" evidence="1">
    <location>
        <position position="487"/>
    </location>
</feature>
<protein>
    <recommendedName>
        <fullName evidence="2">ATP-grasp domain-containing protein</fullName>
    </recommendedName>
</protein>
<organism evidence="1">
    <name type="scientific">marine metagenome</name>
    <dbReference type="NCBI Taxonomy" id="408172"/>
    <lineage>
        <taxon>unclassified sequences</taxon>
        <taxon>metagenomes</taxon>
        <taxon>ecological metagenomes</taxon>
    </lineage>
</organism>
<dbReference type="SUPFAM" id="SSF56059">
    <property type="entry name" value="Glutathione synthetase ATP-binding domain-like"/>
    <property type="match status" value="1"/>
</dbReference>
<sequence length="487" mass="54579">MTAENPLGVAETSVFLKYLLLDILMHEVDRREDLRPSLWQHREQSLALRQRLRNLLDTPDLKSALFHGIGATLETTAISQTLNTSELYRERIFDLVIEAVLSERMAPETCIDPVPATSAKLDEKLEGQWNHAVVFAAIPLFTHELYPLAVDAFERDSNKYGKVYFNILGVHVDWFAPDGKILRLLYLDFAKQRFGECDLEIPLVPDSAQFICMGHQEHALHSFWSTRLACLQVNPHQPAARADNKISTLEGWAALGLEVPISQSVLPGHKDLATRFAKRFAEIVVKPNQGTEGEQVTYLTSTDLTALQDALSSCWNTGDALLQERRDNVLWQDPNTGKIHTLALRLHVSFDGRHYHLESGYVQIGANSRLPAARARGGEILTFAAIHSHLVYLQNGTLTTLHFNTGDWQRIYEQAQKAASLFTGLMLVGLDVVLDLDKKGKPVAVFLEANSRPAGLSHTHFLPDVGLPGISLKLWDGLEHLYEHQQV</sequence>
<dbReference type="EMBL" id="UINC01025633">
    <property type="protein sequence ID" value="SVB01568.1"/>
    <property type="molecule type" value="Genomic_DNA"/>
</dbReference>
<accession>A0A382AJC2</accession>
<gene>
    <name evidence="1" type="ORF">METZ01_LOCUS154422</name>
</gene>
<reference evidence="1" key="1">
    <citation type="submission" date="2018-05" db="EMBL/GenBank/DDBJ databases">
        <authorList>
            <person name="Lanie J.A."/>
            <person name="Ng W.-L."/>
            <person name="Kazmierczak K.M."/>
            <person name="Andrzejewski T.M."/>
            <person name="Davidsen T.M."/>
            <person name="Wayne K.J."/>
            <person name="Tettelin H."/>
            <person name="Glass J.I."/>
            <person name="Rusch D."/>
            <person name="Podicherti R."/>
            <person name="Tsui H.-C.T."/>
            <person name="Winkler M.E."/>
        </authorList>
    </citation>
    <scope>NUCLEOTIDE SEQUENCE</scope>
</reference>
<dbReference type="AlphaFoldDB" id="A0A382AJC2"/>
<evidence type="ECO:0008006" key="2">
    <source>
        <dbReference type="Google" id="ProtNLM"/>
    </source>
</evidence>